<dbReference type="InterPro" id="IPR005119">
    <property type="entry name" value="LysR_subst-bd"/>
</dbReference>
<dbReference type="SUPFAM" id="SSF53850">
    <property type="entry name" value="Periplasmic binding protein-like II"/>
    <property type="match status" value="1"/>
</dbReference>
<comment type="caution">
    <text evidence="6">The sequence shown here is derived from an EMBL/GenBank/DDBJ whole genome shotgun (WGS) entry which is preliminary data.</text>
</comment>
<name>A0ABV7HKY8_9GAMM</name>
<keyword evidence="7" id="KW-1185">Reference proteome</keyword>
<dbReference type="Pfam" id="PF03466">
    <property type="entry name" value="LysR_substrate"/>
    <property type="match status" value="1"/>
</dbReference>
<evidence type="ECO:0000313" key="6">
    <source>
        <dbReference type="EMBL" id="MFC3153115.1"/>
    </source>
</evidence>
<dbReference type="PANTHER" id="PTHR30126">
    <property type="entry name" value="HTH-TYPE TRANSCRIPTIONAL REGULATOR"/>
    <property type="match status" value="1"/>
</dbReference>
<gene>
    <name evidence="6" type="ORF">ACFOEK_18895</name>
</gene>
<dbReference type="PANTHER" id="PTHR30126:SF40">
    <property type="entry name" value="HTH-TYPE TRANSCRIPTIONAL REGULATOR GLTR"/>
    <property type="match status" value="1"/>
</dbReference>
<dbReference type="PRINTS" id="PR00039">
    <property type="entry name" value="HTHLYSR"/>
</dbReference>
<dbReference type="RefSeq" id="WP_386723030.1">
    <property type="nucleotide sequence ID" value="NZ_JBHRSZ010000007.1"/>
</dbReference>
<dbReference type="InterPro" id="IPR036388">
    <property type="entry name" value="WH-like_DNA-bd_sf"/>
</dbReference>
<evidence type="ECO:0000256" key="1">
    <source>
        <dbReference type="ARBA" id="ARBA00009437"/>
    </source>
</evidence>
<dbReference type="InterPro" id="IPR000847">
    <property type="entry name" value="LysR_HTH_N"/>
</dbReference>
<comment type="similarity">
    <text evidence="1">Belongs to the LysR transcriptional regulatory family.</text>
</comment>
<dbReference type="Gene3D" id="3.40.190.290">
    <property type="match status" value="1"/>
</dbReference>
<feature type="domain" description="HTH lysR-type" evidence="5">
    <location>
        <begin position="1"/>
        <end position="58"/>
    </location>
</feature>
<dbReference type="InterPro" id="IPR036390">
    <property type="entry name" value="WH_DNA-bd_sf"/>
</dbReference>
<sequence length="304" mass="33556">MEFSQLKAFVTVAEEGHLTRAADRLYTSQPAISAKLKALEESLGVNLFNRTAKGMILTAAGEKLLVQAQAILDVSQQMAVQAKEIQGAVGGMLSIGLNSDLPFLRLPELLADAAEHYPDLKLSLINGMSYENQVDVRKGILDTGFFFGPCTSLDIHTVHLDDIETAIVAPAVCAEKMAYASVEELAQMSWVYTTERCPFYRLKESLFEHSKQKPTKAVFVDGEDAIRDLVKAGSGIAMLRLDDAEKAEAEGWGIRWKGRTPKIALSVAVSPQRLHEPVIQAWLKELSKFWPMTEYLEQSINSAQ</sequence>
<evidence type="ECO:0000259" key="5">
    <source>
        <dbReference type="PROSITE" id="PS50931"/>
    </source>
</evidence>
<reference evidence="7" key="1">
    <citation type="journal article" date="2019" name="Int. J. Syst. Evol. Microbiol.">
        <title>The Global Catalogue of Microorganisms (GCM) 10K type strain sequencing project: providing services to taxonomists for standard genome sequencing and annotation.</title>
        <authorList>
            <consortium name="The Broad Institute Genomics Platform"/>
            <consortium name="The Broad Institute Genome Sequencing Center for Infectious Disease"/>
            <person name="Wu L."/>
            <person name="Ma J."/>
        </authorList>
    </citation>
    <scope>NUCLEOTIDE SEQUENCE [LARGE SCALE GENOMIC DNA]</scope>
    <source>
        <strain evidence="7">KCTC 52438</strain>
    </source>
</reference>
<evidence type="ECO:0000313" key="7">
    <source>
        <dbReference type="Proteomes" id="UP001595476"/>
    </source>
</evidence>
<evidence type="ECO:0000256" key="2">
    <source>
        <dbReference type="ARBA" id="ARBA00023015"/>
    </source>
</evidence>
<dbReference type="CDD" id="cd05466">
    <property type="entry name" value="PBP2_LTTR_substrate"/>
    <property type="match status" value="1"/>
</dbReference>
<protein>
    <submittedName>
        <fullName evidence="6">LysR family transcriptional regulator</fullName>
    </submittedName>
</protein>
<keyword evidence="2" id="KW-0805">Transcription regulation</keyword>
<organism evidence="6 7">
    <name type="scientific">Litoribrevibacter euphylliae</name>
    <dbReference type="NCBI Taxonomy" id="1834034"/>
    <lineage>
        <taxon>Bacteria</taxon>
        <taxon>Pseudomonadati</taxon>
        <taxon>Pseudomonadota</taxon>
        <taxon>Gammaproteobacteria</taxon>
        <taxon>Oceanospirillales</taxon>
        <taxon>Oceanospirillaceae</taxon>
        <taxon>Litoribrevibacter</taxon>
    </lineage>
</organism>
<evidence type="ECO:0000256" key="3">
    <source>
        <dbReference type="ARBA" id="ARBA00023125"/>
    </source>
</evidence>
<dbReference type="Gene3D" id="1.10.10.10">
    <property type="entry name" value="Winged helix-like DNA-binding domain superfamily/Winged helix DNA-binding domain"/>
    <property type="match status" value="1"/>
</dbReference>
<accession>A0ABV7HKY8</accession>
<dbReference type="PROSITE" id="PS50931">
    <property type="entry name" value="HTH_LYSR"/>
    <property type="match status" value="1"/>
</dbReference>
<keyword evidence="4" id="KW-0804">Transcription</keyword>
<keyword evidence="3" id="KW-0238">DNA-binding</keyword>
<proteinExistence type="inferred from homology"/>
<dbReference type="Proteomes" id="UP001595476">
    <property type="component" value="Unassembled WGS sequence"/>
</dbReference>
<dbReference type="EMBL" id="JBHRSZ010000007">
    <property type="protein sequence ID" value="MFC3153115.1"/>
    <property type="molecule type" value="Genomic_DNA"/>
</dbReference>
<dbReference type="Pfam" id="PF00126">
    <property type="entry name" value="HTH_1"/>
    <property type="match status" value="1"/>
</dbReference>
<dbReference type="SUPFAM" id="SSF46785">
    <property type="entry name" value="Winged helix' DNA-binding domain"/>
    <property type="match status" value="1"/>
</dbReference>
<evidence type="ECO:0000256" key="4">
    <source>
        <dbReference type="ARBA" id="ARBA00023163"/>
    </source>
</evidence>